<evidence type="ECO:0000256" key="4">
    <source>
        <dbReference type="ARBA" id="ARBA00022989"/>
    </source>
</evidence>
<comment type="subcellular location">
    <subcellularLocation>
        <location evidence="1">Membrane</location>
        <topology evidence="1">Multi-pass membrane protein</topology>
    </subcellularLocation>
</comment>
<evidence type="ECO:0000256" key="1">
    <source>
        <dbReference type="ARBA" id="ARBA00004141"/>
    </source>
</evidence>
<dbReference type="FunFam" id="1.20.1250.20:FF:000065">
    <property type="entry name" value="Putative MFS pantothenate transporter"/>
    <property type="match status" value="1"/>
</dbReference>
<evidence type="ECO:0000256" key="6">
    <source>
        <dbReference type="ARBA" id="ARBA00037968"/>
    </source>
</evidence>
<dbReference type="EMBL" id="LK052936">
    <property type="protein sequence ID" value="CDR35973.1"/>
    <property type="molecule type" value="Genomic_DNA"/>
</dbReference>
<sequence length="503" mass="56128">MGFWGKIREVAWGVPPATKAERKLLVKIDWYILSFICLMYFSNYLDRANLSNAYVSGMKEALGMKGNDLNKVNTCFTVGYTIGMLPQNLLLQLVPARILFPLNTVTWGGLTMVTAAAKSTSHLCVIRFFQGIAESSTFVGAHYVMGSWYLEEELCKRAAIFSASAQIATLFSGILQARIYKTMNGLHGLPGFRWLFIICGVITVPIGLYGYLFFPDTPSRNRSLVFSASERQLALSRLPPRPETKLDRTVVRRVLGKWRWWLMSMIWIVGGELESIGSNALMAIWMKQQTAAGLHSWTISNFNYYPNGATAVSIVALLTTAVWTDYTKKRYQVNLVIAAVMVVAAALILAQDRIGTGAVFFAFYIAGISYAGQASNFSWANDLTRDDEQERGIVLASMNMFSNAFNAWWSIVFFPADHAPYWRRGMVSLIVLAPIMVVLTLAARYLQLRDQRLAARGKAGANPDGPRRADDEDVAEEMGSARREEGRVAEGRMSSDEVEEEKV</sequence>
<keyword evidence="5 8" id="KW-0472">Membrane</keyword>
<comment type="similarity">
    <text evidence="6">Belongs to the major facilitator superfamily. Allantoate permease family.</text>
</comment>
<feature type="transmembrane region" description="Helical" evidence="8">
    <location>
        <begin position="354"/>
        <end position="372"/>
    </location>
</feature>
<dbReference type="Pfam" id="PF07690">
    <property type="entry name" value="MFS_1"/>
    <property type="match status" value="1"/>
</dbReference>
<dbReference type="SUPFAM" id="SSF103473">
    <property type="entry name" value="MFS general substrate transporter"/>
    <property type="match status" value="1"/>
</dbReference>
<evidence type="ECO:0000256" key="5">
    <source>
        <dbReference type="ARBA" id="ARBA00023136"/>
    </source>
</evidence>
<feature type="transmembrane region" description="Helical" evidence="8">
    <location>
        <begin position="192"/>
        <end position="214"/>
    </location>
</feature>
<dbReference type="PANTHER" id="PTHR43791:SF4">
    <property type="entry name" value="PANTOTHENATE TRANSPORTER FEN2"/>
    <property type="match status" value="1"/>
</dbReference>
<dbReference type="GO" id="GO:0005886">
    <property type="term" value="C:plasma membrane"/>
    <property type="evidence" value="ECO:0007669"/>
    <property type="project" value="TreeGrafter"/>
</dbReference>
<feature type="transmembrane region" description="Helical" evidence="8">
    <location>
        <begin position="393"/>
        <end position="414"/>
    </location>
</feature>
<protein>
    <submittedName>
        <fullName evidence="9">RHTO0S01e11320g1_1</fullName>
    </submittedName>
</protein>
<organism evidence="9">
    <name type="scientific">Rhodotorula toruloides</name>
    <name type="common">Yeast</name>
    <name type="synonym">Rhodosporidium toruloides</name>
    <dbReference type="NCBI Taxonomy" id="5286"/>
    <lineage>
        <taxon>Eukaryota</taxon>
        <taxon>Fungi</taxon>
        <taxon>Dikarya</taxon>
        <taxon>Basidiomycota</taxon>
        <taxon>Pucciniomycotina</taxon>
        <taxon>Microbotryomycetes</taxon>
        <taxon>Sporidiobolales</taxon>
        <taxon>Sporidiobolaceae</taxon>
        <taxon>Rhodotorula</taxon>
    </lineage>
</organism>
<dbReference type="GO" id="GO:0098717">
    <property type="term" value="P:pantothenate import across plasma membrane"/>
    <property type="evidence" value="ECO:0007669"/>
    <property type="project" value="TreeGrafter"/>
</dbReference>
<feature type="transmembrane region" description="Helical" evidence="8">
    <location>
        <begin position="158"/>
        <end position="180"/>
    </location>
</feature>
<feature type="compositionally biased region" description="Basic and acidic residues" evidence="7">
    <location>
        <begin position="479"/>
        <end position="503"/>
    </location>
</feature>
<evidence type="ECO:0000256" key="7">
    <source>
        <dbReference type="SAM" id="MobiDB-lite"/>
    </source>
</evidence>
<gene>
    <name evidence="9" type="ORF">RHTO0S_01e11320g</name>
</gene>
<evidence type="ECO:0000256" key="8">
    <source>
        <dbReference type="SAM" id="Phobius"/>
    </source>
</evidence>
<dbReference type="Gene3D" id="1.20.1250.20">
    <property type="entry name" value="MFS general substrate transporter like domains"/>
    <property type="match status" value="1"/>
</dbReference>
<evidence type="ECO:0000256" key="3">
    <source>
        <dbReference type="ARBA" id="ARBA00022692"/>
    </source>
</evidence>
<feature type="transmembrane region" description="Helical" evidence="8">
    <location>
        <begin position="260"/>
        <end position="284"/>
    </location>
</feature>
<feature type="region of interest" description="Disordered" evidence="7">
    <location>
        <begin position="456"/>
        <end position="503"/>
    </location>
</feature>
<dbReference type="InterPro" id="IPR011701">
    <property type="entry name" value="MFS"/>
</dbReference>
<dbReference type="InterPro" id="IPR036259">
    <property type="entry name" value="MFS_trans_sf"/>
</dbReference>
<proteinExistence type="inferred from homology"/>
<accession>A0A061AFT5</accession>
<keyword evidence="3 8" id="KW-0812">Transmembrane</keyword>
<feature type="transmembrane region" description="Helical" evidence="8">
    <location>
        <begin position="28"/>
        <end position="45"/>
    </location>
</feature>
<keyword evidence="2" id="KW-0813">Transport</keyword>
<feature type="transmembrane region" description="Helical" evidence="8">
    <location>
        <begin position="331"/>
        <end position="348"/>
    </location>
</feature>
<dbReference type="OrthoDB" id="3639251at2759"/>
<reference evidence="9" key="1">
    <citation type="journal article" date="2014" name="Genome Announc.">
        <title>Draft genome sequence of Rhodosporidium toruloides CECT1137, an oleaginous yeast of biotechnological interest.</title>
        <authorList>
            <person name="Morin N."/>
            <person name="Calcas X."/>
            <person name="Devillers H."/>
            <person name="Durrens P."/>
            <person name="Sherman D.J."/>
            <person name="Nicaud J.-M."/>
            <person name="Neuveglise C."/>
        </authorList>
    </citation>
    <scope>NUCLEOTIDE SEQUENCE</scope>
    <source>
        <strain evidence="9">CECT1137</strain>
    </source>
</reference>
<dbReference type="PANTHER" id="PTHR43791">
    <property type="entry name" value="PERMEASE-RELATED"/>
    <property type="match status" value="1"/>
</dbReference>
<dbReference type="AlphaFoldDB" id="A0A061AFT5"/>
<keyword evidence="4 8" id="KW-1133">Transmembrane helix</keyword>
<feature type="transmembrane region" description="Helical" evidence="8">
    <location>
        <begin position="426"/>
        <end position="446"/>
    </location>
</feature>
<name>A0A061AFT5_RHOTO</name>
<dbReference type="GO" id="GO:0015233">
    <property type="term" value="F:pantothenate transmembrane transporter activity"/>
    <property type="evidence" value="ECO:0007669"/>
    <property type="project" value="TreeGrafter"/>
</dbReference>
<evidence type="ECO:0000313" key="9">
    <source>
        <dbReference type="EMBL" id="CDR35973.1"/>
    </source>
</evidence>
<feature type="transmembrane region" description="Helical" evidence="8">
    <location>
        <begin position="304"/>
        <end position="324"/>
    </location>
</feature>
<evidence type="ECO:0000256" key="2">
    <source>
        <dbReference type="ARBA" id="ARBA00022448"/>
    </source>
</evidence>